<dbReference type="InParanoid" id="A0A672V7E6"/>
<organism evidence="1 2">
    <name type="scientific">Strigops habroptila</name>
    <name type="common">Kakapo</name>
    <dbReference type="NCBI Taxonomy" id="2489341"/>
    <lineage>
        <taxon>Eukaryota</taxon>
        <taxon>Metazoa</taxon>
        <taxon>Chordata</taxon>
        <taxon>Craniata</taxon>
        <taxon>Vertebrata</taxon>
        <taxon>Euteleostomi</taxon>
        <taxon>Archelosauria</taxon>
        <taxon>Archosauria</taxon>
        <taxon>Dinosauria</taxon>
        <taxon>Saurischia</taxon>
        <taxon>Theropoda</taxon>
        <taxon>Coelurosauria</taxon>
        <taxon>Aves</taxon>
        <taxon>Neognathae</taxon>
        <taxon>Neoaves</taxon>
        <taxon>Telluraves</taxon>
        <taxon>Australaves</taxon>
        <taxon>Psittaciformes</taxon>
        <taxon>Psittacidae</taxon>
        <taxon>Strigops</taxon>
    </lineage>
</organism>
<protein>
    <submittedName>
        <fullName evidence="1">Uncharacterized protein</fullName>
    </submittedName>
</protein>
<reference evidence="1 2" key="1">
    <citation type="submission" date="2019-11" db="EMBL/GenBank/DDBJ databases">
        <title>Strigops habroptila (kakapo) genome, bStrHab1, primary haplotype, v2.</title>
        <authorList>
            <person name="Jarvis E.D."/>
            <person name="Howard J."/>
            <person name="Rhie A."/>
            <person name="Phillippy A."/>
            <person name="Korlach J."/>
            <person name="Digby A."/>
            <person name="Iorns D."/>
            <person name="Eason D."/>
            <person name="Robertson B."/>
            <person name="Raemaekers T."/>
            <person name="Howe K."/>
            <person name="Lewin H."/>
            <person name="Damas J."/>
            <person name="Hastie A."/>
            <person name="Tracey A."/>
            <person name="Chow W."/>
            <person name="Fedrigo O."/>
        </authorList>
    </citation>
    <scope>NUCLEOTIDE SEQUENCE [LARGE SCALE GENOMIC DNA]</scope>
</reference>
<proteinExistence type="predicted"/>
<reference evidence="1" key="3">
    <citation type="submission" date="2025-09" db="UniProtKB">
        <authorList>
            <consortium name="Ensembl"/>
        </authorList>
    </citation>
    <scope>IDENTIFICATION</scope>
</reference>
<keyword evidence="2" id="KW-1185">Reference proteome</keyword>
<name>A0A672V7E6_STRHB</name>
<sequence>MQESGAPFFSADFMDTVSGLFTEHNVIDCGGFLVSFVRQLLKGKMSSQLLTQVGRVMHIQVSSLIDMHSLYRHRWPQLSIDRTVPLQVPT</sequence>
<evidence type="ECO:0000313" key="2">
    <source>
        <dbReference type="Proteomes" id="UP000472266"/>
    </source>
</evidence>
<dbReference type="Ensembl" id="ENSSHBT00005027809.1">
    <property type="protein sequence ID" value="ENSSHBP00005023355.1"/>
    <property type="gene ID" value="ENSSHBG00005019595.1"/>
</dbReference>
<evidence type="ECO:0000313" key="1">
    <source>
        <dbReference type="Ensembl" id="ENSSHBP00005023355.1"/>
    </source>
</evidence>
<dbReference type="AlphaFoldDB" id="A0A672V7E6"/>
<accession>A0A672V7E6</accession>
<dbReference type="Proteomes" id="UP000472266">
    <property type="component" value="Chromosome 3"/>
</dbReference>
<reference evidence="1" key="2">
    <citation type="submission" date="2025-08" db="UniProtKB">
        <authorList>
            <consortium name="Ensembl"/>
        </authorList>
    </citation>
    <scope>IDENTIFICATION</scope>
</reference>